<evidence type="ECO:0000256" key="7">
    <source>
        <dbReference type="SAM" id="MobiDB-lite"/>
    </source>
</evidence>
<feature type="region of interest" description="Disordered" evidence="7">
    <location>
        <begin position="209"/>
        <end position="232"/>
    </location>
</feature>
<protein>
    <recommendedName>
        <fullName evidence="10">TNFR-Cys domain-containing protein</fullName>
    </recommendedName>
</protein>
<keyword evidence="6 8" id="KW-0472">Membrane</keyword>
<dbReference type="PROSITE" id="PS00652">
    <property type="entry name" value="TNFR_NGFR_1"/>
    <property type="match status" value="1"/>
</dbReference>
<dbReference type="InterPro" id="IPR022333">
    <property type="entry name" value="TNFR_19-like"/>
</dbReference>
<name>A0ABN9BR58_9NEOB</name>
<dbReference type="InterPro" id="IPR022248">
    <property type="entry name" value="TNF_rcpt_RELT"/>
</dbReference>
<feature type="non-terminal residue" evidence="11">
    <location>
        <position position="412"/>
    </location>
</feature>
<feature type="signal peptide" evidence="9">
    <location>
        <begin position="1"/>
        <end position="22"/>
    </location>
</feature>
<dbReference type="InterPro" id="IPR034048">
    <property type="entry name" value="TNFRSF19L_N"/>
</dbReference>
<feature type="compositionally biased region" description="Basic and acidic residues" evidence="7">
    <location>
        <begin position="211"/>
        <end position="223"/>
    </location>
</feature>
<feature type="chain" id="PRO_5045157296" description="TNFR-Cys domain-containing protein" evidence="9">
    <location>
        <begin position="23"/>
        <end position="412"/>
    </location>
</feature>
<feature type="region of interest" description="Disordered" evidence="7">
    <location>
        <begin position="359"/>
        <end position="412"/>
    </location>
</feature>
<evidence type="ECO:0000256" key="8">
    <source>
        <dbReference type="SAM" id="Phobius"/>
    </source>
</evidence>
<sequence length="412" mass="44780">MRNTCQALASCLLLVQVWEALCQEEVCGKMEYMDESDQCMPCTKCPPGKEPDGVCGFGAGSKVGCRPCAPGMFSSRHGLAPCSMYTQCDKKKRVELRVGSPSADAVCGDCIPRHFPLVAKSPNICVACWLAPPDTVGCEGERTLRPPAPRTLEAASNADKASQNSTHKGVPEDSRTQYAVLAIVPVFCMMGLTGIFLCNLLKKKGYRCTSHKPDEEASPEKDGINPSTLLEENGNEDTIGVLVRLITEKKENAVALEELLKDYQSKQISAVGSKSPPRMHLLPQMPNLCKHQHHLHTVQGPSSRSGMCCTRCSQKKWPNVLTSSQSANNIKSSRNGFKTSRSGEITILSVGRFRVARIPEQRTNPPEVKAISEVGGGDGQDVPSSEPSEQRVLLSETVRAKNHSLEDTSKLE</sequence>
<evidence type="ECO:0000256" key="2">
    <source>
        <dbReference type="ARBA" id="ARBA00008688"/>
    </source>
</evidence>
<evidence type="ECO:0000256" key="3">
    <source>
        <dbReference type="ARBA" id="ARBA00022475"/>
    </source>
</evidence>
<keyword evidence="4 8" id="KW-0812">Transmembrane</keyword>
<dbReference type="EMBL" id="CATNWA010005515">
    <property type="protein sequence ID" value="CAI9550167.1"/>
    <property type="molecule type" value="Genomic_DNA"/>
</dbReference>
<dbReference type="CDD" id="cd13419">
    <property type="entry name" value="TNFRSF19L"/>
    <property type="match status" value="1"/>
</dbReference>
<dbReference type="Pfam" id="PF12606">
    <property type="entry name" value="RELT"/>
    <property type="match status" value="1"/>
</dbReference>
<evidence type="ECO:0000256" key="5">
    <source>
        <dbReference type="ARBA" id="ARBA00022989"/>
    </source>
</evidence>
<dbReference type="Gene3D" id="2.10.50.10">
    <property type="entry name" value="Tumor Necrosis Factor Receptor, subunit A, domain 2"/>
    <property type="match status" value="1"/>
</dbReference>
<dbReference type="PANTHER" id="PTHR47397:SF1">
    <property type="entry name" value="TUMOR NECROSIS FACTOR RECEPTOR SUPERFAMILY MEMBER 19L"/>
    <property type="match status" value="1"/>
</dbReference>
<evidence type="ECO:0000256" key="1">
    <source>
        <dbReference type="ARBA" id="ARBA00004162"/>
    </source>
</evidence>
<dbReference type="InterPro" id="IPR001368">
    <property type="entry name" value="TNFR/NGFR_Cys_rich_reg"/>
</dbReference>
<feature type="domain" description="TNFR-Cys" evidence="10">
    <location>
        <begin position="27"/>
        <end position="65"/>
    </location>
</feature>
<keyword evidence="12" id="KW-1185">Reference proteome</keyword>
<keyword evidence="9" id="KW-0732">Signal</keyword>
<proteinExistence type="inferred from homology"/>
<feature type="transmembrane region" description="Helical" evidence="8">
    <location>
        <begin position="178"/>
        <end position="201"/>
    </location>
</feature>
<dbReference type="PRINTS" id="PR01970">
    <property type="entry name" value="TNFACTORR19L"/>
</dbReference>
<evidence type="ECO:0000256" key="9">
    <source>
        <dbReference type="SAM" id="SignalP"/>
    </source>
</evidence>
<evidence type="ECO:0000313" key="11">
    <source>
        <dbReference type="EMBL" id="CAI9550167.1"/>
    </source>
</evidence>
<dbReference type="PANTHER" id="PTHR47397">
    <property type="entry name" value="TUMOR NECROSIS FACTOR RECEPTOR SUPERFAMILY MEMBER 19L"/>
    <property type="match status" value="1"/>
</dbReference>
<keyword evidence="3" id="KW-1003">Cell membrane</keyword>
<keyword evidence="5 8" id="KW-1133">Transmembrane helix</keyword>
<comment type="similarity">
    <text evidence="2">Belongs to the RELT family.</text>
</comment>
<comment type="subcellular location">
    <subcellularLocation>
        <location evidence="1">Cell membrane</location>
        <topology evidence="1">Single-pass membrane protein</topology>
    </subcellularLocation>
</comment>
<reference evidence="11" key="1">
    <citation type="submission" date="2023-05" db="EMBL/GenBank/DDBJ databases">
        <authorList>
            <person name="Stuckert A."/>
        </authorList>
    </citation>
    <scope>NUCLEOTIDE SEQUENCE</scope>
</reference>
<evidence type="ECO:0000259" key="10">
    <source>
        <dbReference type="PROSITE" id="PS00652"/>
    </source>
</evidence>
<organism evidence="11 12">
    <name type="scientific">Staurois parvus</name>
    <dbReference type="NCBI Taxonomy" id="386267"/>
    <lineage>
        <taxon>Eukaryota</taxon>
        <taxon>Metazoa</taxon>
        <taxon>Chordata</taxon>
        <taxon>Craniata</taxon>
        <taxon>Vertebrata</taxon>
        <taxon>Euteleostomi</taxon>
        <taxon>Amphibia</taxon>
        <taxon>Batrachia</taxon>
        <taxon>Anura</taxon>
        <taxon>Neobatrachia</taxon>
        <taxon>Ranoidea</taxon>
        <taxon>Ranidae</taxon>
        <taxon>Staurois</taxon>
    </lineage>
</organism>
<accession>A0ABN9BR58</accession>
<evidence type="ECO:0000256" key="6">
    <source>
        <dbReference type="ARBA" id="ARBA00023136"/>
    </source>
</evidence>
<dbReference type="Proteomes" id="UP001162483">
    <property type="component" value="Unassembled WGS sequence"/>
</dbReference>
<comment type="caution">
    <text evidence="11">The sequence shown here is derived from an EMBL/GenBank/DDBJ whole genome shotgun (WGS) entry which is preliminary data.</text>
</comment>
<gene>
    <name evidence="11" type="ORF">SPARVUS_LOCUS3465267</name>
</gene>
<feature type="compositionally biased region" description="Basic and acidic residues" evidence="7">
    <location>
        <begin position="403"/>
        <end position="412"/>
    </location>
</feature>
<evidence type="ECO:0000313" key="12">
    <source>
        <dbReference type="Proteomes" id="UP001162483"/>
    </source>
</evidence>
<evidence type="ECO:0000256" key="4">
    <source>
        <dbReference type="ARBA" id="ARBA00022692"/>
    </source>
</evidence>